<dbReference type="InterPro" id="IPR009080">
    <property type="entry name" value="tRNAsynth_Ia_anticodon-bd"/>
</dbReference>
<dbReference type="VEuPathDB" id="PiroplasmaDB:BMR1_01G01655"/>
<accession>I7J5D9</accession>
<dbReference type="InterPro" id="IPR014729">
    <property type="entry name" value="Rossmann-like_a/b/a_fold"/>
</dbReference>
<dbReference type="EC" id="6.1.1.4" evidence="2"/>
<evidence type="ECO:0000256" key="5">
    <source>
        <dbReference type="ARBA" id="ARBA00022840"/>
    </source>
</evidence>
<evidence type="ECO:0000256" key="7">
    <source>
        <dbReference type="ARBA" id="ARBA00023146"/>
    </source>
</evidence>
<dbReference type="FunFam" id="1.10.730.10:FF:000002">
    <property type="entry name" value="Leucine--tRNA ligase"/>
    <property type="match status" value="1"/>
</dbReference>
<dbReference type="PRINTS" id="PR00985">
    <property type="entry name" value="TRNASYNTHLEU"/>
</dbReference>
<evidence type="ECO:0000256" key="2">
    <source>
        <dbReference type="ARBA" id="ARBA00013164"/>
    </source>
</evidence>
<dbReference type="Proteomes" id="UP000002899">
    <property type="component" value="Chromosome I"/>
</dbReference>
<evidence type="ECO:0000256" key="1">
    <source>
        <dbReference type="ARBA" id="ARBA00005594"/>
    </source>
</evidence>
<dbReference type="EMBL" id="FO082871">
    <property type="protein sequence ID" value="CCF72787.1"/>
    <property type="molecule type" value="Genomic_DNA"/>
</dbReference>
<dbReference type="GO" id="GO:0004823">
    <property type="term" value="F:leucine-tRNA ligase activity"/>
    <property type="evidence" value="ECO:0007669"/>
    <property type="project" value="UniProtKB-EC"/>
</dbReference>
<keyword evidence="4" id="KW-0547">Nucleotide-binding</keyword>
<keyword evidence="12" id="KW-1185">Reference proteome</keyword>
<keyword evidence="3 11" id="KW-0436">Ligase</keyword>
<evidence type="ECO:0000256" key="6">
    <source>
        <dbReference type="ARBA" id="ARBA00022917"/>
    </source>
</evidence>
<dbReference type="OMA" id="GIEHACM"/>
<proteinExistence type="inferred from homology"/>
<evidence type="ECO:0000256" key="4">
    <source>
        <dbReference type="ARBA" id="ARBA00022741"/>
    </source>
</evidence>
<dbReference type="AlphaFoldDB" id="I7J5D9"/>
<dbReference type="KEGG" id="bmic:BMR1_01G01655"/>
<dbReference type="GO" id="GO:0005524">
    <property type="term" value="F:ATP binding"/>
    <property type="evidence" value="ECO:0007669"/>
    <property type="project" value="UniProtKB-KW"/>
</dbReference>
<dbReference type="PANTHER" id="PTHR43740">
    <property type="entry name" value="LEUCYL-TRNA SYNTHETASE"/>
    <property type="match status" value="1"/>
</dbReference>
<dbReference type="InterPro" id="IPR009008">
    <property type="entry name" value="Val/Leu/Ile-tRNA-synth_edit"/>
</dbReference>
<feature type="domain" description="Aminoacyl-tRNA synthetase class Ia" evidence="9">
    <location>
        <begin position="570"/>
        <end position="608"/>
    </location>
</feature>
<feature type="domain" description="Methionyl/Valyl/Leucyl/Isoleucyl-tRNA synthetase anticodon-binding" evidence="10">
    <location>
        <begin position="653"/>
        <end position="759"/>
    </location>
</feature>
<dbReference type="PANTHER" id="PTHR43740:SF2">
    <property type="entry name" value="LEUCINE--TRNA LIGASE, MITOCHONDRIAL"/>
    <property type="match status" value="1"/>
</dbReference>
<dbReference type="GO" id="GO:0006429">
    <property type="term" value="P:leucyl-tRNA aminoacylation"/>
    <property type="evidence" value="ECO:0007669"/>
    <property type="project" value="InterPro"/>
</dbReference>
<evidence type="ECO:0000256" key="8">
    <source>
        <dbReference type="ARBA" id="ARBA00047469"/>
    </source>
</evidence>
<dbReference type="GeneID" id="24423401"/>
<organism evidence="11 12">
    <name type="scientific">Babesia microti (strain RI)</name>
    <dbReference type="NCBI Taxonomy" id="1133968"/>
    <lineage>
        <taxon>Eukaryota</taxon>
        <taxon>Sar</taxon>
        <taxon>Alveolata</taxon>
        <taxon>Apicomplexa</taxon>
        <taxon>Aconoidasida</taxon>
        <taxon>Piroplasmida</taxon>
        <taxon>Babesiidae</taxon>
        <taxon>Babesia</taxon>
    </lineage>
</organism>
<comment type="catalytic activity">
    <reaction evidence="8">
        <text>tRNA(Leu) + L-leucine + ATP = L-leucyl-tRNA(Leu) + AMP + diphosphate</text>
        <dbReference type="Rhea" id="RHEA:11688"/>
        <dbReference type="Rhea" id="RHEA-COMP:9613"/>
        <dbReference type="Rhea" id="RHEA-COMP:9622"/>
        <dbReference type="ChEBI" id="CHEBI:30616"/>
        <dbReference type="ChEBI" id="CHEBI:33019"/>
        <dbReference type="ChEBI" id="CHEBI:57427"/>
        <dbReference type="ChEBI" id="CHEBI:78442"/>
        <dbReference type="ChEBI" id="CHEBI:78494"/>
        <dbReference type="ChEBI" id="CHEBI:456215"/>
        <dbReference type="EC" id="6.1.1.4"/>
    </reaction>
</comment>
<dbReference type="OrthoDB" id="15954at2759"/>
<dbReference type="SUPFAM" id="SSF47323">
    <property type="entry name" value="Anticodon-binding domain of a subclass of class I aminoacyl-tRNA synthetases"/>
    <property type="match status" value="1"/>
</dbReference>
<dbReference type="CDD" id="cd00812">
    <property type="entry name" value="LeuRS_core"/>
    <property type="match status" value="1"/>
</dbReference>
<reference evidence="11 12" key="3">
    <citation type="journal article" date="2016" name="Sci. Rep.">
        <title>Genome-wide diversity and gene expression profiling of Babesia microti isolates identify polymorphic genes that mediate host-pathogen interactions.</title>
        <authorList>
            <person name="Silva J.C."/>
            <person name="Cornillot E."/>
            <person name="McCracken C."/>
            <person name="Usmani-Brown S."/>
            <person name="Dwivedi A."/>
            <person name="Ifeonu O.O."/>
            <person name="Crabtree J."/>
            <person name="Gotia H.T."/>
            <person name="Virji A.Z."/>
            <person name="Reynes C."/>
            <person name="Colinge J."/>
            <person name="Kumar V."/>
            <person name="Lawres L."/>
            <person name="Pazzi J.E."/>
            <person name="Pablo J.V."/>
            <person name="Hung C."/>
            <person name="Brancato J."/>
            <person name="Kumari P."/>
            <person name="Orvis J."/>
            <person name="Tretina K."/>
            <person name="Chibucos M."/>
            <person name="Ott S."/>
            <person name="Sadzewicz L."/>
            <person name="Sengamalay N."/>
            <person name="Shetty A.C."/>
            <person name="Su Q."/>
            <person name="Tallon L."/>
            <person name="Fraser C.M."/>
            <person name="Frutos R."/>
            <person name="Molina D.M."/>
            <person name="Krause P.J."/>
            <person name="Ben Mamoun C."/>
        </authorList>
    </citation>
    <scope>NUCLEOTIDE SEQUENCE [LARGE SCALE GENOMIC DNA]</scope>
    <source>
        <strain evidence="11 12">RI</strain>
    </source>
</reference>
<dbReference type="InterPro" id="IPR013155">
    <property type="entry name" value="M/V/L/I-tRNA-synth_anticd-bd"/>
</dbReference>
<sequence>MLNIANVALQIAIILNITFSYRTDYKVYPHKRIERKWQRFWLDNKTFEIPSDKNITIESKPKYYCLGMIPYPSGSGLHMGHMLGYTGLDIVARYKRMCGYEVLNPIGWDSFGIPAERYAEEVNRPVQEVVDENINNFKRQLLLMGYSYDWSKTITTSDPSYYKWTQWTFLQMYKKALVERAFCLANYCPKLGTVLSNEEIINGLSERGGFEVYRKKIPHWTIKITKYCDWLNDNLEHLQDWPEKVINAQRNWIGKLVGYLIPFDTASCDIKLRAFITDPLELIRCNRIDVSADFDALSKLVTPKQSQQVYKLADKCKRLSNIQRMRLGEIVHTGMFAINPITKANIPVYVNPTILSDVSNNNADMENCRIHTNDQLTNEIDGNAAKNGEIYANDFIKHTKFLMRDWIFSRQRNWGEPIPLINCNGQYQPVDKLPYIEPKPTETMPQWAGSSFHFVRFIDPTNQYCLVSKELANKWLPVDLYIGGSEHAISHLLYSRFWYKFLHDINMVPNDVPFKKVCLHGMLHERKYIHIVNGKEIEVCNNEVIHYKDKFYLKNVEGGIDFKTSVIAKCAKMSKSKGNIVSPDHLIEQYGTDVLRLHLMFLGPFDRDKIWKLEGISGMQRLITRVYNLIVWNGTKLNHKIVDIVPNKCYKMETNKLIHGVTKDIENLKFNKSPALFSSYMNFISRYTSGKIRDEVTLHDFTLIPLKCVKILVKLLNPFCPHLAEELWQIINLHSTSSSGANQSTIKSIKSLCYEEWPTEMI</sequence>
<reference evidence="11 12" key="1">
    <citation type="journal article" date="2012" name="Nucleic Acids Res.">
        <title>Sequencing of the smallest Apicomplexan genome from the human pathogen Babesia microti.</title>
        <authorList>
            <person name="Cornillot E."/>
            <person name="Hadj-Kaddour K."/>
            <person name="Dassouli A."/>
            <person name="Noel B."/>
            <person name="Ranwez V."/>
            <person name="Vacherie B."/>
            <person name="Augagneur Y."/>
            <person name="Bres V."/>
            <person name="Duclos A."/>
            <person name="Randazzo S."/>
            <person name="Carcy B."/>
            <person name="Debierre-Grockiego F."/>
            <person name="Delbecq S."/>
            <person name="Moubri-Menage K."/>
            <person name="Shams-Eldin H."/>
            <person name="Usmani-Brown S."/>
            <person name="Bringaud F."/>
            <person name="Wincker P."/>
            <person name="Vivares C.P."/>
            <person name="Schwarz R.T."/>
            <person name="Schetters T.P."/>
            <person name="Krause P.J."/>
            <person name="Gorenflot A."/>
            <person name="Berry V."/>
            <person name="Barbe V."/>
            <person name="Ben Mamoun C."/>
        </authorList>
    </citation>
    <scope>NUCLEOTIDE SEQUENCE [LARGE SCALE GENOMIC DNA]</scope>
    <source>
        <strain evidence="11 12">RI</strain>
    </source>
</reference>
<name>I7J5D9_BABMR</name>
<evidence type="ECO:0000313" key="11">
    <source>
        <dbReference type="EMBL" id="CCF72787.1"/>
    </source>
</evidence>
<protein>
    <recommendedName>
        <fullName evidence="2">leucine--tRNA ligase</fullName>
        <ecNumber evidence="2">6.1.1.4</ecNumber>
    </recommendedName>
</protein>
<dbReference type="InterPro" id="IPR002300">
    <property type="entry name" value="aa-tRNA-synth_Ia"/>
</dbReference>
<dbReference type="FunFam" id="3.40.50.620:FF:000060">
    <property type="entry name" value="Leucine--tRNA ligase"/>
    <property type="match status" value="1"/>
</dbReference>
<evidence type="ECO:0000259" key="9">
    <source>
        <dbReference type="Pfam" id="PF00133"/>
    </source>
</evidence>
<dbReference type="GO" id="GO:0005829">
    <property type="term" value="C:cytosol"/>
    <property type="evidence" value="ECO:0007669"/>
    <property type="project" value="TreeGrafter"/>
</dbReference>
<keyword evidence="5" id="KW-0067">ATP-binding</keyword>
<dbReference type="Pfam" id="PF00133">
    <property type="entry name" value="tRNA-synt_1"/>
    <property type="match status" value="2"/>
</dbReference>
<dbReference type="InterPro" id="IPR002302">
    <property type="entry name" value="Leu-tRNA-ligase"/>
</dbReference>
<dbReference type="Pfam" id="PF08264">
    <property type="entry name" value="Anticodon_1"/>
    <property type="match status" value="1"/>
</dbReference>
<feature type="domain" description="Aminoacyl-tRNA synthetase class Ia" evidence="9">
    <location>
        <begin position="36"/>
        <end position="254"/>
    </location>
</feature>
<dbReference type="SUPFAM" id="SSF52374">
    <property type="entry name" value="Nucleotidylyl transferase"/>
    <property type="match status" value="1"/>
</dbReference>
<dbReference type="Gene3D" id="1.10.730.10">
    <property type="entry name" value="Isoleucyl-tRNA Synthetase, Domain 1"/>
    <property type="match status" value="1"/>
</dbReference>
<reference evidence="11 12" key="2">
    <citation type="journal article" date="2013" name="PLoS ONE">
        <title>Whole genome mapping and re-organization of the nuclear and mitochondrial genomes of Babesia microti isolates.</title>
        <authorList>
            <person name="Cornillot E."/>
            <person name="Dassouli A."/>
            <person name="Garg A."/>
            <person name="Pachikara N."/>
            <person name="Randazzo S."/>
            <person name="Depoix D."/>
            <person name="Carcy B."/>
            <person name="Delbecq S."/>
            <person name="Frutos R."/>
            <person name="Silva J.C."/>
            <person name="Sutton R."/>
            <person name="Krause P.J."/>
            <person name="Mamoun C.B."/>
        </authorList>
    </citation>
    <scope>NUCLEOTIDE SEQUENCE [LARGE SCALE GENOMIC DNA]</scope>
    <source>
        <strain evidence="11 12">RI</strain>
    </source>
</reference>
<comment type="similarity">
    <text evidence="1">Belongs to the class-I aminoacyl-tRNA synthetase family.</text>
</comment>
<dbReference type="SUPFAM" id="SSF50677">
    <property type="entry name" value="ValRS/IleRS/LeuRS editing domain"/>
    <property type="match status" value="1"/>
</dbReference>
<evidence type="ECO:0000313" key="12">
    <source>
        <dbReference type="Proteomes" id="UP000002899"/>
    </source>
</evidence>
<evidence type="ECO:0000259" key="10">
    <source>
        <dbReference type="Pfam" id="PF08264"/>
    </source>
</evidence>
<gene>
    <name evidence="11" type="ORF">BMR1_01G01655</name>
</gene>
<dbReference type="Gene3D" id="3.90.740.10">
    <property type="entry name" value="Valyl/Leucyl/Isoleucyl-tRNA synthetase, editing domain"/>
    <property type="match status" value="1"/>
</dbReference>
<keyword evidence="7" id="KW-0030">Aminoacyl-tRNA synthetase</keyword>
<dbReference type="GO" id="GO:0002161">
    <property type="term" value="F:aminoacyl-tRNA deacylase activity"/>
    <property type="evidence" value="ECO:0007669"/>
    <property type="project" value="InterPro"/>
</dbReference>
<evidence type="ECO:0000256" key="3">
    <source>
        <dbReference type="ARBA" id="ARBA00022598"/>
    </source>
</evidence>
<dbReference type="Gene3D" id="3.40.50.620">
    <property type="entry name" value="HUPs"/>
    <property type="match status" value="3"/>
</dbReference>
<dbReference type="RefSeq" id="XP_012647396.1">
    <property type="nucleotide sequence ID" value="XM_012791942.1"/>
</dbReference>
<keyword evidence="6" id="KW-0648">Protein biosynthesis</keyword>